<feature type="transmembrane region" description="Helical" evidence="6">
    <location>
        <begin position="148"/>
        <end position="167"/>
    </location>
</feature>
<dbReference type="Gene3D" id="1.20.5.2700">
    <property type="match status" value="1"/>
</dbReference>
<dbReference type="InterPro" id="IPR018393">
    <property type="entry name" value="NADHpl_OxRdtase_5_subgr"/>
</dbReference>
<dbReference type="GO" id="GO:0016020">
    <property type="term" value="C:membrane"/>
    <property type="evidence" value="ECO:0007669"/>
    <property type="project" value="UniProtKB-SubCell"/>
</dbReference>
<feature type="transmembrane region" description="Helical" evidence="6">
    <location>
        <begin position="320"/>
        <end position="338"/>
    </location>
</feature>
<proteinExistence type="predicted"/>
<dbReference type="Pfam" id="PF00361">
    <property type="entry name" value="Proton_antipo_M"/>
    <property type="match status" value="1"/>
</dbReference>
<protein>
    <submittedName>
        <fullName evidence="9">NADH-quinone oxidoreductase subunit L</fullName>
    </submittedName>
</protein>
<dbReference type="GO" id="GO:0008137">
    <property type="term" value="F:NADH dehydrogenase (ubiquinone) activity"/>
    <property type="evidence" value="ECO:0007669"/>
    <property type="project" value="InterPro"/>
</dbReference>
<feature type="domain" description="NADH-Ubiquinone oxidoreductase (complex I) chain 5 N-terminal" evidence="8">
    <location>
        <begin position="82"/>
        <end position="126"/>
    </location>
</feature>
<dbReference type="KEGG" id="psti:SOO65_01525"/>
<feature type="transmembrane region" description="Helical" evidence="6">
    <location>
        <begin position="344"/>
        <end position="366"/>
    </location>
</feature>
<feature type="transmembrane region" description="Helical" evidence="6">
    <location>
        <begin position="428"/>
        <end position="449"/>
    </location>
</feature>
<dbReference type="PRINTS" id="PR01434">
    <property type="entry name" value="NADHDHGNASE5"/>
</dbReference>
<feature type="transmembrane region" description="Helical" evidence="6">
    <location>
        <begin position="37"/>
        <end position="57"/>
    </location>
</feature>
<feature type="transmembrane region" description="Helical" evidence="6">
    <location>
        <begin position="584"/>
        <end position="606"/>
    </location>
</feature>
<dbReference type="InterPro" id="IPR001516">
    <property type="entry name" value="Proton_antipo_N"/>
</dbReference>
<gene>
    <name evidence="9" type="primary">nuoL</name>
    <name evidence="9" type="ORF">SOO65_01525</name>
</gene>
<feature type="transmembrane region" description="Helical" evidence="6">
    <location>
        <begin position="6"/>
        <end position="25"/>
    </location>
</feature>
<feature type="transmembrane region" description="Helical" evidence="6">
    <location>
        <begin position="293"/>
        <end position="313"/>
    </location>
</feature>
<dbReference type="Pfam" id="PF00662">
    <property type="entry name" value="Proton_antipo_N"/>
    <property type="match status" value="1"/>
</dbReference>
<evidence type="ECO:0000256" key="5">
    <source>
        <dbReference type="RuleBase" id="RU000320"/>
    </source>
</evidence>
<dbReference type="GO" id="GO:0015990">
    <property type="term" value="P:electron transport coupled proton transport"/>
    <property type="evidence" value="ECO:0007669"/>
    <property type="project" value="TreeGrafter"/>
</dbReference>
<evidence type="ECO:0000256" key="6">
    <source>
        <dbReference type="SAM" id="Phobius"/>
    </source>
</evidence>
<dbReference type="RefSeq" id="WP_321395850.1">
    <property type="nucleotide sequence ID" value="NZ_CP139487.1"/>
</dbReference>
<dbReference type="PANTHER" id="PTHR42829">
    <property type="entry name" value="NADH-UBIQUINONE OXIDOREDUCTASE CHAIN 5"/>
    <property type="match status" value="1"/>
</dbReference>
<reference evidence="9 10" key="1">
    <citation type="submission" date="2023-11" db="EMBL/GenBank/DDBJ databases">
        <title>Peredibacter starrii A3.12.</title>
        <authorList>
            <person name="Mitchell R.J."/>
        </authorList>
    </citation>
    <scope>NUCLEOTIDE SEQUENCE [LARGE SCALE GENOMIC DNA]</scope>
    <source>
        <strain evidence="9 10">A3.12</strain>
    </source>
</reference>
<feature type="domain" description="NADH:quinone oxidoreductase/Mrp antiporter transmembrane" evidence="7">
    <location>
        <begin position="142"/>
        <end position="418"/>
    </location>
</feature>
<evidence type="ECO:0000259" key="8">
    <source>
        <dbReference type="Pfam" id="PF00662"/>
    </source>
</evidence>
<dbReference type="GO" id="GO:0003954">
    <property type="term" value="F:NADH dehydrogenase activity"/>
    <property type="evidence" value="ECO:0007669"/>
    <property type="project" value="TreeGrafter"/>
</dbReference>
<feature type="transmembrane region" description="Helical" evidence="6">
    <location>
        <begin position="712"/>
        <end position="729"/>
    </location>
</feature>
<feature type="transmembrane region" description="Helical" evidence="6">
    <location>
        <begin position="263"/>
        <end position="281"/>
    </location>
</feature>
<sequence length="732" mass="81536">MEYTVWNIAPIFLAPVLAFVINAFFGRKLPRNGDWLSTLSIFISFIFSARIFGDFVFGKFATDYFIHKTFTWFDLSYGANIWKVDMGIFIDNMTAIMLLMVSGVAFLIHLFSTWYMDHDEKHGRFFTFLPLFTSAMLGMVLSDNLFSLFIFWEIMGFCSYSLIGIYVKKEKAGDASLKAFMTTRVGDVFLLLGIVAIWMALGSVTYVDIYAAIAEGKFAGQSVIGISLATFAALCIFLGAMGKSAQFPLHVWLPDAMMGPTPGSALIHAATMVTAGVWISLRMYPLMVLGDITWFIAVIGAITAFGAATIAMVQTDIKAVLAYSTLSQLGYMMIGVGVGSYNAAFMHVITHAVFKACLFLSAGSVIHSVHEQEMPKLGGLRKYLPYTHFAMMCCTLAIAGIPFFSGFVSKDRILGDALFYGFMSGQNPLLAIVPILGFAGAGLTAFYMFRMMFLTFYGENKQHHDDHGHGHGHGDHAHGHDIHHEHLDARQNVPLLILAVFTLGFWFAGNLTGQDGIAVFGKKNEWFKILVEAPKVEKFVNSPRQPWSSVDSKPEAHLEHAHYHHQTGYAGPNPDEHKLHSAHVIGAILSIIIAFSGVLIAFLMYIKKSIKPLASKFPGFTTTLQNKYYFDNFYIDVLIKKGLLAFNRGLAWFDMGIYDRFAVDGWAWVNRQLYRASKWFDNVVVDAIGVDGTGVAVNLFNLVLRIVQSGKIQFYFIMLVMVLASYIWTLKV</sequence>
<dbReference type="AlphaFoldDB" id="A0AAX4HQ05"/>
<dbReference type="Proteomes" id="UP001324634">
    <property type="component" value="Chromosome"/>
</dbReference>
<evidence type="ECO:0000313" key="9">
    <source>
        <dbReference type="EMBL" id="WPU65421.1"/>
    </source>
</evidence>
<accession>A0AAX4HQ05</accession>
<feature type="transmembrane region" description="Helical" evidence="6">
    <location>
        <begin position="219"/>
        <end position="242"/>
    </location>
</feature>
<dbReference type="PANTHER" id="PTHR42829:SF2">
    <property type="entry name" value="NADH-UBIQUINONE OXIDOREDUCTASE CHAIN 5"/>
    <property type="match status" value="1"/>
</dbReference>
<evidence type="ECO:0000259" key="7">
    <source>
        <dbReference type="Pfam" id="PF00361"/>
    </source>
</evidence>
<dbReference type="GO" id="GO:0012505">
    <property type="term" value="C:endomembrane system"/>
    <property type="evidence" value="ECO:0007669"/>
    <property type="project" value="UniProtKB-SubCell"/>
</dbReference>
<keyword evidence="10" id="KW-1185">Reference proteome</keyword>
<evidence type="ECO:0000313" key="10">
    <source>
        <dbReference type="Proteomes" id="UP001324634"/>
    </source>
</evidence>
<dbReference type="NCBIfam" id="NF005141">
    <property type="entry name" value="PRK06590.1"/>
    <property type="match status" value="1"/>
</dbReference>
<evidence type="ECO:0000256" key="2">
    <source>
        <dbReference type="ARBA" id="ARBA00022692"/>
    </source>
</evidence>
<dbReference type="InterPro" id="IPR003945">
    <property type="entry name" value="NU5C-like"/>
</dbReference>
<dbReference type="EMBL" id="CP139487">
    <property type="protein sequence ID" value="WPU65421.1"/>
    <property type="molecule type" value="Genomic_DNA"/>
</dbReference>
<keyword evidence="3 6" id="KW-1133">Transmembrane helix</keyword>
<evidence type="ECO:0000256" key="4">
    <source>
        <dbReference type="ARBA" id="ARBA00023136"/>
    </source>
</evidence>
<dbReference type="PRINTS" id="PR01435">
    <property type="entry name" value="NPOXDRDTASE5"/>
</dbReference>
<feature type="transmembrane region" description="Helical" evidence="6">
    <location>
        <begin position="493"/>
        <end position="509"/>
    </location>
</feature>
<feature type="transmembrane region" description="Helical" evidence="6">
    <location>
        <begin position="386"/>
        <end position="408"/>
    </location>
</feature>
<dbReference type="NCBIfam" id="TIGR01974">
    <property type="entry name" value="NDH_I_L"/>
    <property type="match status" value="1"/>
</dbReference>
<name>A0AAX4HQ05_9BACT</name>
<feature type="transmembrane region" description="Helical" evidence="6">
    <location>
        <begin position="188"/>
        <end position="213"/>
    </location>
</feature>
<feature type="transmembrane region" description="Helical" evidence="6">
    <location>
        <begin position="123"/>
        <end position="142"/>
    </location>
</feature>
<organism evidence="9 10">
    <name type="scientific">Peredibacter starrii</name>
    <dbReference type="NCBI Taxonomy" id="28202"/>
    <lineage>
        <taxon>Bacteria</taxon>
        <taxon>Pseudomonadati</taxon>
        <taxon>Bdellovibrionota</taxon>
        <taxon>Bacteriovoracia</taxon>
        <taxon>Bacteriovoracales</taxon>
        <taxon>Bacteriovoracaceae</taxon>
        <taxon>Peredibacter</taxon>
    </lineage>
</organism>
<evidence type="ECO:0000256" key="1">
    <source>
        <dbReference type="ARBA" id="ARBA00004127"/>
    </source>
</evidence>
<evidence type="ECO:0000256" key="3">
    <source>
        <dbReference type="ARBA" id="ARBA00022989"/>
    </source>
</evidence>
<keyword evidence="2 5" id="KW-0812">Transmembrane</keyword>
<comment type="subcellular location">
    <subcellularLocation>
        <location evidence="1">Endomembrane system</location>
        <topology evidence="1">Multi-pass membrane protein</topology>
    </subcellularLocation>
    <subcellularLocation>
        <location evidence="5">Membrane</location>
        <topology evidence="5">Multi-pass membrane protein</topology>
    </subcellularLocation>
</comment>
<dbReference type="InterPro" id="IPR001750">
    <property type="entry name" value="ND/Mrp_TM"/>
</dbReference>
<dbReference type="GO" id="GO:0042773">
    <property type="term" value="P:ATP synthesis coupled electron transport"/>
    <property type="evidence" value="ECO:0007669"/>
    <property type="project" value="InterPro"/>
</dbReference>
<feature type="transmembrane region" description="Helical" evidence="6">
    <location>
        <begin position="93"/>
        <end position="111"/>
    </location>
</feature>
<keyword evidence="4 6" id="KW-0472">Membrane</keyword>